<dbReference type="InterPro" id="IPR032416">
    <property type="entry name" value="Peptidase_M24_C"/>
</dbReference>
<accession>A0A9D2QKK4</accession>
<dbReference type="InterPro" id="IPR000994">
    <property type="entry name" value="Pept_M24"/>
</dbReference>
<comment type="similarity">
    <text evidence="1">Belongs to the peptidase M24B family.</text>
</comment>
<evidence type="ECO:0000259" key="5">
    <source>
        <dbReference type="Pfam" id="PF01321"/>
    </source>
</evidence>
<keyword evidence="7" id="KW-0031">Aminopeptidase</keyword>
<evidence type="ECO:0000259" key="6">
    <source>
        <dbReference type="Pfam" id="PF16188"/>
    </source>
</evidence>
<keyword evidence="3" id="KW-0378">Hydrolase</keyword>
<organism evidence="7 8">
    <name type="scientific">Candidatus Eisenbergiella intestinigallinarum</name>
    <dbReference type="NCBI Taxonomy" id="2838549"/>
    <lineage>
        <taxon>Bacteria</taxon>
        <taxon>Bacillati</taxon>
        <taxon>Bacillota</taxon>
        <taxon>Clostridia</taxon>
        <taxon>Lachnospirales</taxon>
        <taxon>Lachnospiraceae</taxon>
        <taxon>Eisenbergiella</taxon>
    </lineage>
</organism>
<evidence type="ECO:0000256" key="3">
    <source>
        <dbReference type="ARBA" id="ARBA00022801"/>
    </source>
</evidence>
<evidence type="ECO:0000256" key="2">
    <source>
        <dbReference type="ARBA" id="ARBA00022723"/>
    </source>
</evidence>
<dbReference type="InterPro" id="IPR000587">
    <property type="entry name" value="Creatinase_N"/>
</dbReference>
<feature type="domain" description="Creatinase N-terminal" evidence="5">
    <location>
        <begin position="8"/>
        <end position="135"/>
    </location>
</feature>
<dbReference type="InterPro" id="IPR050422">
    <property type="entry name" value="X-Pro_aminopeptidase_P"/>
</dbReference>
<dbReference type="PANTHER" id="PTHR43763:SF6">
    <property type="entry name" value="XAA-PRO AMINOPEPTIDASE 1"/>
    <property type="match status" value="1"/>
</dbReference>
<dbReference type="Pfam" id="PF16189">
    <property type="entry name" value="Creatinase_N_2"/>
    <property type="match status" value="1"/>
</dbReference>
<dbReference type="Pfam" id="PF01321">
    <property type="entry name" value="Creatinase_N"/>
    <property type="match status" value="1"/>
</dbReference>
<protein>
    <submittedName>
        <fullName evidence="7">Aminopeptidase P family protein</fullName>
    </submittedName>
</protein>
<dbReference type="Gene3D" id="3.40.350.10">
    <property type="entry name" value="Creatinase/prolidase N-terminal domain"/>
    <property type="match status" value="2"/>
</dbReference>
<gene>
    <name evidence="7" type="ORF">H9926_07145</name>
</gene>
<dbReference type="CDD" id="cd01085">
    <property type="entry name" value="APP"/>
    <property type="match status" value="1"/>
</dbReference>
<name>A0A9D2QKK4_9FIRM</name>
<dbReference type="Pfam" id="PF16188">
    <property type="entry name" value="Peptidase_M24_C"/>
    <property type="match status" value="1"/>
</dbReference>
<feature type="domain" description="Peptidase M24 C-terminal" evidence="6">
    <location>
        <begin position="538"/>
        <end position="598"/>
    </location>
</feature>
<dbReference type="GO" id="GO:0005737">
    <property type="term" value="C:cytoplasm"/>
    <property type="evidence" value="ECO:0007669"/>
    <property type="project" value="UniProtKB-ARBA"/>
</dbReference>
<dbReference type="InterPro" id="IPR036005">
    <property type="entry name" value="Creatinase/aminopeptidase-like"/>
</dbReference>
<dbReference type="Gene3D" id="3.90.230.10">
    <property type="entry name" value="Creatinase/methionine aminopeptidase superfamily"/>
    <property type="match status" value="1"/>
</dbReference>
<keyword evidence="7" id="KW-0645">Protease</keyword>
<dbReference type="InterPro" id="IPR029149">
    <property type="entry name" value="Creatin/AminoP/Spt16_N"/>
</dbReference>
<dbReference type="AlphaFoldDB" id="A0A9D2QKK4"/>
<evidence type="ECO:0000259" key="4">
    <source>
        <dbReference type="Pfam" id="PF00557"/>
    </source>
</evidence>
<reference evidence="7" key="2">
    <citation type="submission" date="2021-04" db="EMBL/GenBank/DDBJ databases">
        <authorList>
            <person name="Gilroy R."/>
        </authorList>
    </citation>
    <scope>NUCLEOTIDE SEQUENCE</scope>
    <source>
        <strain evidence="7">ChiBcec1-1630</strain>
    </source>
</reference>
<feature type="domain" description="Peptidase M24" evidence="4">
    <location>
        <begin position="312"/>
        <end position="528"/>
    </location>
</feature>
<dbReference type="SUPFAM" id="SSF55920">
    <property type="entry name" value="Creatinase/aminopeptidase"/>
    <property type="match status" value="1"/>
</dbReference>
<dbReference type="EMBL" id="DWVS01000182">
    <property type="protein sequence ID" value="HJC87772.1"/>
    <property type="molecule type" value="Genomic_DNA"/>
</dbReference>
<dbReference type="GO" id="GO:0046872">
    <property type="term" value="F:metal ion binding"/>
    <property type="evidence" value="ECO:0007669"/>
    <property type="project" value="UniProtKB-KW"/>
</dbReference>
<dbReference type="SUPFAM" id="SSF53092">
    <property type="entry name" value="Creatinase/prolidase N-terminal domain"/>
    <property type="match status" value="1"/>
</dbReference>
<keyword evidence="2" id="KW-0479">Metal-binding</keyword>
<evidence type="ECO:0000313" key="7">
    <source>
        <dbReference type="EMBL" id="HJC87772.1"/>
    </source>
</evidence>
<dbReference type="Pfam" id="PF00557">
    <property type="entry name" value="Peptidase_M24"/>
    <property type="match status" value="1"/>
</dbReference>
<comment type="caution">
    <text evidence="7">The sequence shown here is derived from an EMBL/GenBank/DDBJ whole genome shotgun (WGS) entry which is preliminary data.</text>
</comment>
<reference evidence="7" key="1">
    <citation type="journal article" date="2021" name="PeerJ">
        <title>Extensive microbial diversity within the chicken gut microbiome revealed by metagenomics and culture.</title>
        <authorList>
            <person name="Gilroy R."/>
            <person name="Ravi A."/>
            <person name="Getino M."/>
            <person name="Pursley I."/>
            <person name="Horton D.L."/>
            <person name="Alikhan N.F."/>
            <person name="Baker D."/>
            <person name="Gharbi K."/>
            <person name="Hall N."/>
            <person name="Watson M."/>
            <person name="Adriaenssens E.M."/>
            <person name="Foster-Nyarko E."/>
            <person name="Jarju S."/>
            <person name="Secka A."/>
            <person name="Antonio M."/>
            <person name="Oren A."/>
            <person name="Chaudhuri R.R."/>
            <person name="La Ragione R."/>
            <person name="Hildebrand F."/>
            <person name="Pallen M.J."/>
        </authorList>
    </citation>
    <scope>NUCLEOTIDE SEQUENCE</scope>
    <source>
        <strain evidence="7">ChiBcec1-1630</strain>
    </source>
</reference>
<dbReference type="FunFam" id="3.90.230.10:FF:000009">
    <property type="entry name" value="xaa-Pro aminopeptidase 2"/>
    <property type="match status" value="1"/>
</dbReference>
<evidence type="ECO:0000313" key="8">
    <source>
        <dbReference type="Proteomes" id="UP000823922"/>
    </source>
</evidence>
<dbReference type="GO" id="GO:0070006">
    <property type="term" value="F:metalloaminopeptidase activity"/>
    <property type="evidence" value="ECO:0007669"/>
    <property type="project" value="InterPro"/>
</dbReference>
<dbReference type="Proteomes" id="UP000823922">
    <property type="component" value="Unassembled WGS sequence"/>
</dbReference>
<evidence type="ECO:0000256" key="1">
    <source>
        <dbReference type="ARBA" id="ARBA00008766"/>
    </source>
</evidence>
<dbReference type="PANTHER" id="PTHR43763">
    <property type="entry name" value="XAA-PRO AMINOPEPTIDASE 1"/>
    <property type="match status" value="1"/>
</dbReference>
<sequence>MNQVIQERIAALKKVMEQAGVDYYMVPTADFHNSEYVDRYFKMREYLSGFTGSNGTLLVSQKEAGLWTDGRYFIQAENELSGTGIKLFRMLDEGVPTIQEYLQENMKEGQTLGFDGRVVDTALGCRLEKALQEKKIRFAFDQDLGDQVWSDRPALPCHPVTVLDEAICGKTAGEKLADVRSKMEESGADAFLLSKLDDLMWLLNIRGADVACNPVALSYLYLTKTECYLFIQEGEVTDTLRAHAAKYGVTLLPYGQVVSFLKERTEKETALFDGANTSYTLYRTLQEKGETIDRKNPTELMKAIKNEVELSHMEEVYLKDSAAVCKFIYWLKKNVGKIKITEATAAEYLDGLRSRIDGYLDLSFPTISGYQENAAMMHYEADPETCKELQPEGMLLVDSGGQYVGGTTDVTRTIVLGPVSDEIREHFTAVAVGMLSLTHVRFLYGCTGRNLDILARQPMWNRNMDYKCGTGHGVGYILNVHEGPQGIRWRYTEGQSEAVIEAGMDVTNEPGIYIEGSHGIRTENVMVARNGVKNGDGQFMYFDTLTWVPIDLDGIDTKYMQPQEIAWLNAYHADVYEKIAPLLTEEEREWLKEATRPVK</sequence>
<dbReference type="InterPro" id="IPR033740">
    <property type="entry name" value="Pept_M24B"/>
</dbReference>
<proteinExistence type="inferred from homology"/>